<dbReference type="InterPro" id="IPR035644">
    <property type="entry name" value="MraZ_C"/>
</dbReference>
<evidence type="ECO:0000259" key="8">
    <source>
        <dbReference type="PROSITE" id="PS51740"/>
    </source>
</evidence>
<dbReference type="InterPro" id="IPR007159">
    <property type="entry name" value="SpoVT-AbrB_dom"/>
</dbReference>
<sequence length="159" mass="17618">MDDFVSNYVNRLDSKGRVSIPAPYRQILAREGTEGLFCSPSMDRAAVDAGGHGLRKAIDEYLEPFDVFTEEREILATALLGESESLKIDKDGRVVLSEKIKAHTGITDSVVFVGHGYKFQIWQPEKYEAFKVEAAKEAIALRKSLSARRQALRQAGEGA</sequence>
<dbReference type="GO" id="GO:0005737">
    <property type="term" value="C:cytoplasm"/>
    <property type="evidence" value="ECO:0007669"/>
    <property type="project" value="UniProtKB-UniRule"/>
</dbReference>
<evidence type="ECO:0000256" key="4">
    <source>
        <dbReference type="ARBA" id="ARBA00023015"/>
    </source>
</evidence>
<keyword evidence="6 7" id="KW-0804">Transcription</keyword>
<dbReference type="Proteomes" id="UP000199236">
    <property type="component" value="Unassembled WGS sequence"/>
</dbReference>
<dbReference type="CDD" id="cd16321">
    <property type="entry name" value="MraZ_C"/>
    <property type="match status" value="1"/>
</dbReference>
<dbReference type="EMBL" id="FOVR01000010">
    <property type="protein sequence ID" value="SFO65115.1"/>
    <property type="molecule type" value="Genomic_DNA"/>
</dbReference>
<dbReference type="RefSeq" id="WP_090074203.1">
    <property type="nucleotide sequence ID" value="NZ_FOVR01000010.1"/>
</dbReference>
<evidence type="ECO:0000256" key="3">
    <source>
        <dbReference type="ARBA" id="ARBA00022737"/>
    </source>
</evidence>
<name>A0A1I5IX31_9HYPH</name>
<keyword evidence="4 7" id="KW-0805">Transcription regulation</keyword>
<evidence type="ECO:0000313" key="10">
    <source>
        <dbReference type="Proteomes" id="UP000199236"/>
    </source>
</evidence>
<evidence type="ECO:0000256" key="1">
    <source>
        <dbReference type="ARBA" id="ARBA00013860"/>
    </source>
</evidence>
<organism evidence="9 10">
    <name type="scientific">Cohaesibacter marisflavi</name>
    <dbReference type="NCBI Taxonomy" id="655353"/>
    <lineage>
        <taxon>Bacteria</taxon>
        <taxon>Pseudomonadati</taxon>
        <taxon>Pseudomonadota</taxon>
        <taxon>Alphaproteobacteria</taxon>
        <taxon>Hyphomicrobiales</taxon>
        <taxon>Cohaesibacteraceae</taxon>
    </lineage>
</organism>
<dbReference type="PANTHER" id="PTHR34701:SF1">
    <property type="entry name" value="TRANSCRIPTIONAL REGULATOR MRAZ"/>
    <property type="match status" value="1"/>
</dbReference>
<evidence type="ECO:0000256" key="5">
    <source>
        <dbReference type="ARBA" id="ARBA00023125"/>
    </source>
</evidence>
<protein>
    <recommendedName>
        <fullName evidence="1 7">Transcriptional regulator MraZ</fullName>
    </recommendedName>
</protein>
<comment type="similarity">
    <text evidence="7">Belongs to the MraZ family.</text>
</comment>
<keyword evidence="3" id="KW-0677">Repeat</keyword>
<dbReference type="GO" id="GO:0003700">
    <property type="term" value="F:DNA-binding transcription factor activity"/>
    <property type="evidence" value="ECO:0007669"/>
    <property type="project" value="UniProtKB-UniRule"/>
</dbReference>
<dbReference type="PROSITE" id="PS51740">
    <property type="entry name" value="SPOVT_ABRB"/>
    <property type="match status" value="2"/>
</dbReference>
<accession>A0A1I5IX31</accession>
<keyword evidence="10" id="KW-1185">Reference proteome</keyword>
<keyword evidence="2 7" id="KW-0963">Cytoplasm</keyword>
<dbReference type="GO" id="GO:2000143">
    <property type="term" value="P:negative regulation of DNA-templated transcription initiation"/>
    <property type="evidence" value="ECO:0007669"/>
    <property type="project" value="TreeGrafter"/>
</dbReference>
<dbReference type="Gene3D" id="3.40.1550.20">
    <property type="entry name" value="Transcriptional regulator MraZ domain"/>
    <property type="match status" value="1"/>
</dbReference>
<dbReference type="AlphaFoldDB" id="A0A1I5IX31"/>
<dbReference type="InterPro" id="IPR020603">
    <property type="entry name" value="MraZ_dom"/>
</dbReference>
<gene>
    <name evidence="7" type="primary">mraZ</name>
    <name evidence="9" type="ORF">SAMN04488056_11039</name>
</gene>
<comment type="subunit">
    <text evidence="7">Forms oligomers.</text>
</comment>
<dbReference type="InterPro" id="IPR038619">
    <property type="entry name" value="MraZ_sf"/>
</dbReference>
<keyword evidence="5 7" id="KW-0238">DNA-binding</keyword>
<dbReference type="OrthoDB" id="9807753at2"/>
<proteinExistence type="inferred from homology"/>
<dbReference type="GO" id="GO:0009295">
    <property type="term" value="C:nucleoid"/>
    <property type="evidence" value="ECO:0007669"/>
    <property type="project" value="UniProtKB-SubCell"/>
</dbReference>
<reference evidence="9 10" key="1">
    <citation type="submission" date="2016-10" db="EMBL/GenBank/DDBJ databases">
        <authorList>
            <person name="de Groot N.N."/>
        </authorList>
    </citation>
    <scope>NUCLEOTIDE SEQUENCE [LARGE SCALE GENOMIC DNA]</scope>
    <source>
        <strain evidence="9 10">CGMCC 1.9157</strain>
    </source>
</reference>
<dbReference type="Pfam" id="PF02381">
    <property type="entry name" value="MraZ"/>
    <property type="match status" value="1"/>
</dbReference>
<evidence type="ECO:0000313" key="9">
    <source>
        <dbReference type="EMBL" id="SFO65115.1"/>
    </source>
</evidence>
<dbReference type="SUPFAM" id="SSF89447">
    <property type="entry name" value="AbrB/MazE/MraZ-like"/>
    <property type="match status" value="1"/>
</dbReference>
<dbReference type="HAMAP" id="MF_01008">
    <property type="entry name" value="MraZ"/>
    <property type="match status" value="1"/>
</dbReference>
<feature type="domain" description="SpoVT-AbrB" evidence="8">
    <location>
        <begin position="83"/>
        <end position="126"/>
    </location>
</feature>
<evidence type="ECO:0000256" key="7">
    <source>
        <dbReference type="HAMAP-Rule" id="MF_01008"/>
    </source>
</evidence>
<feature type="domain" description="SpoVT-AbrB" evidence="8">
    <location>
        <begin position="7"/>
        <end position="52"/>
    </location>
</feature>
<dbReference type="GO" id="GO:0000976">
    <property type="term" value="F:transcription cis-regulatory region binding"/>
    <property type="evidence" value="ECO:0007669"/>
    <property type="project" value="TreeGrafter"/>
</dbReference>
<evidence type="ECO:0000256" key="2">
    <source>
        <dbReference type="ARBA" id="ARBA00022490"/>
    </source>
</evidence>
<dbReference type="InterPro" id="IPR035642">
    <property type="entry name" value="MraZ_N"/>
</dbReference>
<dbReference type="InterPro" id="IPR037914">
    <property type="entry name" value="SpoVT-AbrB_sf"/>
</dbReference>
<dbReference type="InterPro" id="IPR003444">
    <property type="entry name" value="MraZ"/>
</dbReference>
<dbReference type="PANTHER" id="PTHR34701">
    <property type="entry name" value="TRANSCRIPTIONAL REGULATOR MRAZ"/>
    <property type="match status" value="1"/>
</dbReference>
<comment type="subcellular location">
    <subcellularLocation>
        <location evidence="7">Cytoplasm</location>
        <location evidence="7">Nucleoid</location>
    </subcellularLocation>
</comment>
<dbReference type="CDD" id="cd16320">
    <property type="entry name" value="MraZ_N"/>
    <property type="match status" value="1"/>
</dbReference>
<evidence type="ECO:0000256" key="6">
    <source>
        <dbReference type="ARBA" id="ARBA00023163"/>
    </source>
</evidence>
<dbReference type="STRING" id="655353.SAMN04488056_11039"/>